<gene>
    <name evidence="7" type="primary">Aste57867_19168</name>
    <name evidence="6" type="ORF">As57867_019104</name>
    <name evidence="7" type="ORF">ASTE57867_19168</name>
</gene>
<dbReference type="OrthoDB" id="79293at2759"/>
<sequence>MKCLSLTCEIGFCDLGAMRALRRAAVFVAVLAFLGDCTGMGKQESNNSCTELSTEEFPSTLRDGCSPGAPANQDDDDDDQGAGTLESSLPAVNPFLCPHLSTPLHVAAFHGRSESIQWLLEEGHDIHARNDAGATPLHAAAASASGETVIPLLVANAADVDAVNASGYTPLHICAMLGRLHGAATLLAHGANIHATHAEHATPLELATIASDTTMTTLLLGFGADPALRGRPFVSSMTMLSKPY</sequence>
<feature type="repeat" description="ANK" evidence="3">
    <location>
        <begin position="132"/>
        <end position="165"/>
    </location>
</feature>
<feature type="repeat" description="ANK" evidence="3">
    <location>
        <begin position="99"/>
        <end position="131"/>
    </location>
</feature>
<reference evidence="6" key="2">
    <citation type="submission" date="2019-06" db="EMBL/GenBank/DDBJ databases">
        <title>Genomics analysis of Aphanomyces spp. identifies a new class of oomycete effector associated with host adaptation.</title>
        <authorList>
            <person name="Gaulin E."/>
        </authorList>
    </citation>
    <scope>NUCLEOTIDE SEQUENCE</scope>
    <source>
        <strain evidence="6">CBS 578.67</strain>
    </source>
</reference>
<dbReference type="EMBL" id="VJMH01006457">
    <property type="protein sequence ID" value="KAF0689376.1"/>
    <property type="molecule type" value="Genomic_DNA"/>
</dbReference>
<evidence type="ECO:0000256" key="1">
    <source>
        <dbReference type="ARBA" id="ARBA00022737"/>
    </source>
</evidence>
<evidence type="ECO:0000256" key="2">
    <source>
        <dbReference type="ARBA" id="ARBA00023043"/>
    </source>
</evidence>
<accession>A0A485LDD9</accession>
<dbReference type="InterPro" id="IPR036770">
    <property type="entry name" value="Ankyrin_rpt-contain_sf"/>
</dbReference>
<evidence type="ECO:0000313" key="6">
    <source>
        <dbReference type="EMBL" id="KAF0689376.1"/>
    </source>
</evidence>
<evidence type="ECO:0000256" key="5">
    <source>
        <dbReference type="SAM" id="SignalP"/>
    </source>
</evidence>
<feature type="chain" id="PRO_5036116451" evidence="5">
    <location>
        <begin position="40"/>
        <end position="244"/>
    </location>
</feature>
<feature type="repeat" description="ANK" evidence="3">
    <location>
        <begin position="166"/>
        <end position="198"/>
    </location>
</feature>
<protein>
    <submittedName>
        <fullName evidence="7">Aste57867_19168 protein</fullName>
    </submittedName>
</protein>
<dbReference type="Gene3D" id="1.25.40.20">
    <property type="entry name" value="Ankyrin repeat-containing domain"/>
    <property type="match status" value="1"/>
</dbReference>
<reference evidence="7 8" key="1">
    <citation type="submission" date="2019-03" db="EMBL/GenBank/DDBJ databases">
        <authorList>
            <person name="Gaulin E."/>
            <person name="Dumas B."/>
        </authorList>
    </citation>
    <scope>NUCLEOTIDE SEQUENCE [LARGE SCALE GENOMIC DNA]</scope>
    <source>
        <strain evidence="7">CBS 568.67</strain>
    </source>
</reference>
<proteinExistence type="predicted"/>
<evidence type="ECO:0000313" key="8">
    <source>
        <dbReference type="Proteomes" id="UP000332933"/>
    </source>
</evidence>
<dbReference type="SMART" id="SM00248">
    <property type="entry name" value="ANK"/>
    <property type="match status" value="4"/>
</dbReference>
<name>A0A485LDD9_9STRA</name>
<keyword evidence="8" id="KW-1185">Reference proteome</keyword>
<dbReference type="AlphaFoldDB" id="A0A485LDD9"/>
<keyword evidence="5" id="KW-0732">Signal</keyword>
<dbReference type="Pfam" id="PF12796">
    <property type="entry name" value="Ank_2"/>
    <property type="match status" value="1"/>
</dbReference>
<organism evidence="7 8">
    <name type="scientific">Aphanomyces stellatus</name>
    <dbReference type="NCBI Taxonomy" id="120398"/>
    <lineage>
        <taxon>Eukaryota</taxon>
        <taxon>Sar</taxon>
        <taxon>Stramenopiles</taxon>
        <taxon>Oomycota</taxon>
        <taxon>Saprolegniomycetes</taxon>
        <taxon>Saprolegniales</taxon>
        <taxon>Verrucalvaceae</taxon>
        <taxon>Aphanomyces</taxon>
    </lineage>
</organism>
<feature type="signal peptide" evidence="5">
    <location>
        <begin position="1"/>
        <end position="39"/>
    </location>
</feature>
<dbReference type="SUPFAM" id="SSF48403">
    <property type="entry name" value="Ankyrin repeat"/>
    <property type="match status" value="1"/>
</dbReference>
<dbReference type="PANTHER" id="PTHR24198:SF194">
    <property type="entry name" value="INVERSIN-A"/>
    <property type="match status" value="1"/>
</dbReference>
<keyword evidence="1" id="KW-0677">Repeat</keyword>
<keyword evidence="2 3" id="KW-0040">ANK repeat</keyword>
<dbReference type="PANTHER" id="PTHR24198">
    <property type="entry name" value="ANKYRIN REPEAT AND PROTEIN KINASE DOMAIN-CONTAINING PROTEIN"/>
    <property type="match status" value="1"/>
</dbReference>
<evidence type="ECO:0000313" key="7">
    <source>
        <dbReference type="EMBL" id="VFT95890.1"/>
    </source>
</evidence>
<dbReference type="Proteomes" id="UP000332933">
    <property type="component" value="Unassembled WGS sequence"/>
</dbReference>
<evidence type="ECO:0000256" key="3">
    <source>
        <dbReference type="PROSITE-ProRule" id="PRU00023"/>
    </source>
</evidence>
<dbReference type="PROSITE" id="PS50297">
    <property type="entry name" value="ANK_REP_REGION"/>
    <property type="match status" value="3"/>
</dbReference>
<evidence type="ECO:0000256" key="4">
    <source>
        <dbReference type="SAM" id="MobiDB-lite"/>
    </source>
</evidence>
<feature type="region of interest" description="Disordered" evidence="4">
    <location>
        <begin position="58"/>
        <end position="85"/>
    </location>
</feature>
<dbReference type="PROSITE" id="PS50088">
    <property type="entry name" value="ANK_REPEAT"/>
    <property type="match status" value="3"/>
</dbReference>
<dbReference type="EMBL" id="CAADRA010006478">
    <property type="protein sequence ID" value="VFT95890.1"/>
    <property type="molecule type" value="Genomic_DNA"/>
</dbReference>
<dbReference type="InterPro" id="IPR002110">
    <property type="entry name" value="Ankyrin_rpt"/>
</dbReference>